<gene>
    <name evidence="4" type="ORF">HBA54_10355</name>
</gene>
<organism evidence="4 5">
    <name type="scientific">Pelagibius litoralis</name>
    <dbReference type="NCBI Taxonomy" id="374515"/>
    <lineage>
        <taxon>Bacteria</taxon>
        <taxon>Pseudomonadati</taxon>
        <taxon>Pseudomonadota</taxon>
        <taxon>Alphaproteobacteria</taxon>
        <taxon>Rhodospirillales</taxon>
        <taxon>Rhodovibrionaceae</taxon>
        <taxon>Pelagibius</taxon>
    </lineage>
</organism>
<dbReference type="PANTHER" id="PTHR43877">
    <property type="entry name" value="AMINOALKYLPHOSPHONATE N-ACETYLTRANSFERASE-RELATED-RELATED"/>
    <property type="match status" value="1"/>
</dbReference>
<keyword evidence="2" id="KW-0012">Acyltransferase</keyword>
<keyword evidence="1" id="KW-0808">Transferase</keyword>
<dbReference type="InterPro" id="IPR000182">
    <property type="entry name" value="GNAT_dom"/>
</dbReference>
<proteinExistence type="predicted"/>
<accession>A0A967C5A3</accession>
<dbReference type="RefSeq" id="WP_167224116.1">
    <property type="nucleotide sequence ID" value="NZ_JAAQPH010000006.1"/>
</dbReference>
<dbReference type="InterPro" id="IPR050832">
    <property type="entry name" value="Bact_Acetyltransf"/>
</dbReference>
<sequence>MPRPQIRLAEEADKAQIEAIVAAAYTPYLQRMDRPPGPMVDDYAKRIAAGQTHVLESNGRIVGILVLEPGEDFLLLDNIAVDPAAQGGGYGKILMAFAEAEARRQGYAAIVLYTNEVMVENIAIYARLGYVGIERKAVAGYDRVYMRKLL</sequence>
<evidence type="ECO:0000313" key="5">
    <source>
        <dbReference type="Proteomes" id="UP000761264"/>
    </source>
</evidence>
<evidence type="ECO:0000256" key="2">
    <source>
        <dbReference type="ARBA" id="ARBA00023315"/>
    </source>
</evidence>
<dbReference type="SUPFAM" id="SSF55729">
    <property type="entry name" value="Acyl-CoA N-acyltransferases (Nat)"/>
    <property type="match status" value="1"/>
</dbReference>
<evidence type="ECO:0000313" key="4">
    <source>
        <dbReference type="EMBL" id="NIA68994.1"/>
    </source>
</evidence>
<dbReference type="AlphaFoldDB" id="A0A967C5A3"/>
<dbReference type="GO" id="GO:0016747">
    <property type="term" value="F:acyltransferase activity, transferring groups other than amino-acyl groups"/>
    <property type="evidence" value="ECO:0007669"/>
    <property type="project" value="InterPro"/>
</dbReference>
<comment type="caution">
    <text evidence="4">The sequence shown here is derived from an EMBL/GenBank/DDBJ whole genome shotgun (WGS) entry which is preliminary data.</text>
</comment>
<reference evidence="4" key="1">
    <citation type="submission" date="2020-03" db="EMBL/GenBank/DDBJ databases">
        <title>Genome of Pelagibius litoralis DSM 21314T.</title>
        <authorList>
            <person name="Wang G."/>
        </authorList>
    </citation>
    <scope>NUCLEOTIDE SEQUENCE</scope>
    <source>
        <strain evidence="4">DSM 21314</strain>
    </source>
</reference>
<dbReference type="InterPro" id="IPR016181">
    <property type="entry name" value="Acyl_CoA_acyltransferase"/>
</dbReference>
<evidence type="ECO:0000259" key="3">
    <source>
        <dbReference type="PROSITE" id="PS51186"/>
    </source>
</evidence>
<dbReference type="Proteomes" id="UP000761264">
    <property type="component" value="Unassembled WGS sequence"/>
</dbReference>
<dbReference type="EMBL" id="JAAQPH010000006">
    <property type="protein sequence ID" value="NIA68994.1"/>
    <property type="molecule type" value="Genomic_DNA"/>
</dbReference>
<dbReference type="CDD" id="cd04301">
    <property type="entry name" value="NAT_SF"/>
    <property type="match status" value="1"/>
</dbReference>
<evidence type="ECO:0000256" key="1">
    <source>
        <dbReference type="ARBA" id="ARBA00022679"/>
    </source>
</evidence>
<dbReference type="PANTHER" id="PTHR43877:SF2">
    <property type="entry name" value="AMINOALKYLPHOSPHONATE N-ACETYLTRANSFERASE-RELATED"/>
    <property type="match status" value="1"/>
</dbReference>
<dbReference type="Gene3D" id="3.40.630.30">
    <property type="match status" value="1"/>
</dbReference>
<dbReference type="Pfam" id="PF00583">
    <property type="entry name" value="Acetyltransf_1"/>
    <property type="match status" value="1"/>
</dbReference>
<keyword evidence="5" id="KW-1185">Reference proteome</keyword>
<dbReference type="PROSITE" id="PS51186">
    <property type="entry name" value="GNAT"/>
    <property type="match status" value="1"/>
</dbReference>
<feature type="domain" description="N-acetyltransferase" evidence="3">
    <location>
        <begin position="4"/>
        <end position="150"/>
    </location>
</feature>
<protein>
    <submittedName>
        <fullName evidence="4">GNAT family N-acetyltransferase</fullName>
    </submittedName>
</protein>
<name>A0A967C5A3_9PROT</name>